<protein>
    <recommendedName>
        <fullName evidence="10">Gustatory receptor</fullName>
    </recommendedName>
</protein>
<organism evidence="8 9">
    <name type="scientific">Argiope bruennichi</name>
    <name type="common">Wasp spider</name>
    <name type="synonym">Aranea bruennichi</name>
    <dbReference type="NCBI Taxonomy" id="94029"/>
    <lineage>
        <taxon>Eukaryota</taxon>
        <taxon>Metazoa</taxon>
        <taxon>Ecdysozoa</taxon>
        <taxon>Arthropoda</taxon>
        <taxon>Chelicerata</taxon>
        <taxon>Arachnida</taxon>
        <taxon>Araneae</taxon>
        <taxon>Araneomorphae</taxon>
        <taxon>Entelegynae</taxon>
        <taxon>Araneoidea</taxon>
        <taxon>Araneidae</taxon>
        <taxon>Argiope</taxon>
    </lineage>
</organism>
<evidence type="ECO:0008006" key="10">
    <source>
        <dbReference type="Google" id="ProtNLM"/>
    </source>
</evidence>
<dbReference type="GO" id="GO:0038023">
    <property type="term" value="F:signaling receptor activity"/>
    <property type="evidence" value="ECO:0007669"/>
    <property type="project" value="UniProtKB-ARBA"/>
</dbReference>
<feature type="transmembrane region" description="Helical" evidence="7">
    <location>
        <begin position="170"/>
        <end position="191"/>
    </location>
</feature>
<evidence type="ECO:0000256" key="6">
    <source>
        <dbReference type="ARBA" id="ARBA00023170"/>
    </source>
</evidence>
<evidence type="ECO:0000256" key="1">
    <source>
        <dbReference type="ARBA" id="ARBA00004651"/>
    </source>
</evidence>
<dbReference type="Pfam" id="PF08395">
    <property type="entry name" value="7tm_7"/>
    <property type="match status" value="1"/>
</dbReference>
<evidence type="ECO:0000256" key="3">
    <source>
        <dbReference type="ARBA" id="ARBA00022692"/>
    </source>
</evidence>
<keyword evidence="2" id="KW-1003">Cell membrane</keyword>
<comment type="subcellular location">
    <subcellularLocation>
        <location evidence="1">Cell membrane</location>
        <topology evidence="1">Multi-pass membrane protein</topology>
    </subcellularLocation>
</comment>
<name>A0A8T0ERX9_ARGBR</name>
<sequence length="318" mass="36212">MFYSLNKKVKSLQKNVEMEDTLFSNFNDSLKERRKIPKGKKSHFYLDESQIEKNPLVFSTNLKIYPNKFHEKHKSVDNKDNEVPLGDPTNEATFKPTGIFSLIYKDKPNFSNVAKESEILYSTMLGNENYKKQIISTKHKADHTVGRKIQNLTRRFTHIAALVQDTDDIFSLQVLTILTISFARTCTYIYIYISSDWKNHDSYAGASIVSQIFFDFLAFGSVAIQASLVTEEAKKFAPLVIRLPQVGGCKDIKSLLQSETAALTACATNVQLTAWKFFNVSRNFIPTVIGVTVTYVIVILQLYQVVQDSQCMKRISNQ</sequence>
<evidence type="ECO:0000256" key="4">
    <source>
        <dbReference type="ARBA" id="ARBA00022989"/>
    </source>
</evidence>
<evidence type="ECO:0000313" key="9">
    <source>
        <dbReference type="Proteomes" id="UP000807504"/>
    </source>
</evidence>
<evidence type="ECO:0000256" key="2">
    <source>
        <dbReference type="ARBA" id="ARBA00022475"/>
    </source>
</evidence>
<keyword evidence="3 7" id="KW-0812">Transmembrane</keyword>
<proteinExistence type="predicted"/>
<comment type="caution">
    <text evidence="8">The sequence shown here is derived from an EMBL/GenBank/DDBJ whole genome shotgun (WGS) entry which is preliminary data.</text>
</comment>
<reference evidence="8" key="2">
    <citation type="submission" date="2020-06" db="EMBL/GenBank/DDBJ databases">
        <authorList>
            <person name="Sheffer M."/>
        </authorList>
    </citation>
    <scope>NUCLEOTIDE SEQUENCE</scope>
</reference>
<dbReference type="GO" id="GO:0050909">
    <property type="term" value="P:sensory perception of taste"/>
    <property type="evidence" value="ECO:0007669"/>
    <property type="project" value="InterPro"/>
</dbReference>
<keyword evidence="4 7" id="KW-1133">Transmembrane helix</keyword>
<dbReference type="GO" id="GO:0051606">
    <property type="term" value="P:detection of stimulus"/>
    <property type="evidence" value="ECO:0007669"/>
    <property type="project" value="UniProtKB-ARBA"/>
</dbReference>
<reference evidence="8" key="1">
    <citation type="journal article" date="2020" name="bioRxiv">
        <title>Chromosome-level reference genome of the European wasp spider Argiope bruennichi: a resource for studies on range expansion and evolutionary adaptation.</title>
        <authorList>
            <person name="Sheffer M.M."/>
            <person name="Hoppe A."/>
            <person name="Krehenwinkel H."/>
            <person name="Uhl G."/>
            <person name="Kuss A.W."/>
            <person name="Jensen L."/>
            <person name="Jensen C."/>
            <person name="Gillespie R.G."/>
            <person name="Hoff K.J."/>
            <person name="Prost S."/>
        </authorList>
    </citation>
    <scope>NUCLEOTIDE SEQUENCE</scope>
</reference>
<feature type="transmembrane region" description="Helical" evidence="7">
    <location>
        <begin position="203"/>
        <end position="224"/>
    </location>
</feature>
<keyword evidence="9" id="KW-1185">Reference proteome</keyword>
<evidence type="ECO:0000256" key="7">
    <source>
        <dbReference type="SAM" id="Phobius"/>
    </source>
</evidence>
<dbReference type="InterPro" id="IPR013604">
    <property type="entry name" value="7TM_chemorcpt"/>
</dbReference>
<feature type="transmembrane region" description="Helical" evidence="7">
    <location>
        <begin position="284"/>
        <end position="306"/>
    </location>
</feature>
<dbReference type="AlphaFoldDB" id="A0A8T0ERX9"/>
<gene>
    <name evidence="8" type="ORF">HNY73_014879</name>
</gene>
<keyword evidence="5 7" id="KW-0472">Membrane</keyword>
<dbReference type="PANTHER" id="PTHR21421">
    <property type="entry name" value="GUSTATORY RECEPTOR"/>
    <property type="match status" value="1"/>
</dbReference>
<dbReference type="EMBL" id="JABXBU010002072">
    <property type="protein sequence ID" value="KAF8778121.1"/>
    <property type="molecule type" value="Genomic_DNA"/>
</dbReference>
<dbReference type="Proteomes" id="UP000807504">
    <property type="component" value="Unassembled WGS sequence"/>
</dbReference>
<dbReference type="GO" id="GO:0005886">
    <property type="term" value="C:plasma membrane"/>
    <property type="evidence" value="ECO:0007669"/>
    <property type="project" value="UniProtKB-SubCell"/>
</dbReference>
<evidence type="ECO:0000256" key="5">
    <source>
        <dbReference type="ARBA" id="ARBA00023136"/>
    </source>
</evidence>
<accession>A0A8T0ERX9</accession>
<evidence type="ECO:0000313" key="8">
    <source>
        <dbReference type="EMBL" id="KAF8778121.1"/>
    </source>
</evidence>
<dbReference type="PANTHER" id="PTHR21421:SF29">
    <property type="entry name" value="GUSTATORY RECEPTOR 5A FOR TREHALOSE-RELATED"/>
    <property type="match status" value="1"/>
</dbReference>
<keyword evidence="6" id="KW-0675">Receptor</keyword>